<organism evidence="2 3">
    <name type="scientific">Paenibacillus borealis</name>
    <dbReference type="NCBI Taxonomy" id="160799"/>
    <lineage>
        <taxon>Bacteria</taxon>
        <taxon>Bacillati</taxon>
        <taxon>Bacillota</taxon>
        <taxon>Bacilli</taxon>
        <taxon>Bacillales</taxon>
        <taxon>Paenibacillaceae</taxon>
        <taxon>Paenibacillus</taxon>
    </lineage>
</organism>
<dbReference type="OrthoDB" id="2361087at2"/>
<dbReference type="InterPro" id="IPR000361">
    <property type="entry name" value="ATAP_core_dom"/>
</dbReference>
<evidence type="ECO:0000313" key="3">
    <source>
        <dbReference type="Proteomes" id="UP000029518"/>
    </source>
</evidence>
<feature type="domain" description="Core" evidence="1">
    <location>
        <begin position="1"/>
        <end position="102"/>
    </location>
</feature>
<protein>
    <recommendedName>
        <fullName evidence="1">Core domain-containing protein</fullName>
    </recommendedName>
</protein>
<dbReference type="SUPFAM" id="SSF89360">
    <property type="entry name" value="HesB-like domain"/>
    <property type="match status" value="1"/>
</dbReference>
<dbReference type="InterPro" id="IPR035903">
    <property type="entry name" value="HesB-like_dom_sf"/>
</dbReference>
<dbReference type="AlphaFoldDB" id="A0A089LEQ3"/>
<accession>A0A089LEQ3</accession>
<dbReference type="Proteomes" id="UP000029518">
    <property type="component" value="Chromosome"/>
</dbReference>
<gene>
    <name evidence="2" type="ORF">PBOR_17700</name>
</gene>
<proteinExistence type="predicted"/>
<dbReference type="KEGG" id="pbd:PBOR_17700"/>
<name>A0A089LEQ3_PAEBO</name>
<keyword evidence="3" id="KW-1185">Reference proteome</keyword>
<dbReference type="RefSeq" id="WP_042213610.1">
    <property type="nucleotide sequence ID" value="NZ_CP009285.1"/>
</dbReference>
<dbReference type="Pfam" id="PF01521">
    <property type="entry name" value="Fe-S_biosyn"/>
    <property type="match status" value="1"/>
</dbReference>
<dbReference type="EMBL" id="CP009285">
    <property type="protein sequence ID" value="AIQ58570.1"/>
    <property type="molecule type" value="Genomic_DNA"/>
</dbReference>
<evidence type="ECO:0000313" key="2">
    <source>
        <dbReference type="EMBL" id="AIQ58570.1"/>
    </source>
</evidence>
<evidence type="ECO:0000259" key="1">
    <source>
        <dbReference type="Pfam" id="PF01521"/>
    </source>
</evidence>
<dbReference type="Gene3D" id="2.60.300.12">
    <property type="entry name" value="HesB-like domain"/>
    <property type="match status" value="1"/>
</dbReference>
<reference evidence="2" key="1">
    <citation type="submission" date="2014-08" db="EMBL/GenBank/DDBJ databases">
        <title>Comparative genomics of the Paenibacillus odorifer group.</title>
        <authorList>
            <person name="den Bakker H.C."/>
            <person name="Tsai Y.-C.Y.-C."/>
            <person name="Martin N."/>
            <person name="Korlach J."/>
            <person name="Wiedmann M."/>
        </authorList>
    </citation>
    <scope>NUCLEOTIDE SEQUENCE [LARGE SCALE GENOMIC DNA]</scope>
    <source>
        <strain evidence="2">DSM 13188</strain>
    </source>
</reference>
<dbReference type="HOGENOM" id="CLU_159138_0_0_9"/>
<sequence length="106" mass="11873">MQIQLNPLTEERLAQSLAGQPGQFKMFYDTEDCGCNGVLVIRIVSGPSPTDIVFQTEPFTFLCDRQQESLFDEVMRLEAEAGYPAYKLTSDSTLFGSNIRVQDARS</sequence>